<dbReference type="EMBL" id="JAHLQT010021643">
    <property type="protein sequence ID" value="KAG7167547.1"/>
    <property type="molecule type" value="Genomic_DNA"/>
</dbReference>
<organism evidence="7 8">
    <name type="scientific">Homarus americanus</name>
    <name type="common">American lobster</name>
    <dbReference type="NCBI Taxonomy" id="6706"/>
    <lineage>
        <taxon>Eukaryota</taxon>
        <taxon>Metazoa</taxon>
        <taxon>Ecdysozoa</taxon>
        <taxon>Arthropoda</taxon>
        <taxon>Crustacea</taxon>
        <taxon>Multicrustacea</taxon>
        <taxon>Malacostraca</taxon>
        <taxon>Eumalacostraca</taxon>
        <taxon>Eucarida</taxon>
        <taxon>Decapoda</taxon>
        <taxon>Pleocyemata</taxon>
        <taxon>Astacidea</taxon>
        <taxon>Nephropoidea</taxon>
        <taxon>Nephropidae</taxon>
        <taxon>Homarus</taxon>
    </lineage>
</organism>
<evidence type="ECO:0000256" key="4">
    <source>
        <dbReference type="ARBA" id="ARBA00023212"/>
    </source>
</evidence>
<dbReference type="Proteomes" id="UP000747542">
    <property type="component" value="Unassembled WGS sequence"/>
</dbReference>
<comment type="subcellular location">
    <subcellularLocation>
        <location evidence="1">Cytoplasm</location>
        <location evidence="1">Cytoskeleton</location>
        <location evidence="1">Cilium basal body</location>
    </subcellularLocation>
</comment>
<feature type="region of interest" description="Disordered" evidence="6">
    <location>
        <begin position="65"/>
        <end position="125"/>
    </location>
</feature>
<evidence type="ECO:0000256" key="5">
    <source>
        <dbReference type="ARBA" id="ARBA00023273"/>
    </source>
</evidence>
<dbReference type="InterPro" id="IPR010796">
    <property type="entry name" value="C2_B9-type_dom"/>
</dbReference>
<dbReference type="PANTHER" id="PTHR12968:SF4">
    <property type="entry name" value="TECTONIC-LIKE COMPLEX MEMBER MKS1"/>
    <property type="match status" value="1"/>
</dbReference>
<dbReference type="Pfam" id="PF07162">
    <property type="entry name" value="B9-C2"/>
    <property type="match status" value="1"/>
</dbReference>
<evidence type="ECO:0000256" key="3">
    <source>
        <dbReference type="ARBA" id="ARBA00022794"/>
    </source>
</evidence>
<dbReference type="GO" id="GO:0060271">
    <property type="term" value="P:cilium assembly"/>
    <property type="evidence" value="ECO:0007669"/>
    <property type="project" value="TreeGrafter"/>
</dbReference>
<sequence>MEPMRDQCAYYYTKQQIDNLLVRVSLQQLTGTQLVDVSPRVVEDTSGVKKEELALASRSVLSVHSHDTSVSHTQQQNQDAVTFSKRQETDGWLRQRKNTSSRRKSDKDNNSSISEGNKEVDKTTAKGTGVIQSLEQQYFYIMADLAPSECLGESKAHEVVLCKICYDLQGQLAVTPDFTMPTTKAYRLESFGSDNALYEYTIENTSLTRSAEEKHQDDQLVKQLEEIQQIVGLDWDGQKRGEGELRLLVVGEITRGGWPLLLLAVFSVDWLGQDRDEGYAAFPLVSPENVTDDPRHCKDMGSNVHAVNTWRPAQLSPLSLMRRFFIGGCQLMVDSSYLAIGSNSKGRVSRLGFSTVSSGSLELRTNTLIQVESLETDLTVQMENSSSWQLSTLAVIDAFNKSRQKLRAAKQGLL</sequence>
<evidence type="ECO:0000256" key="6">
    <source>
        <dbReference type="SAM" id="MobiDB-lite"/>
    </source>
</evidence>
<comment type="caution">
    <text evidence="7">The sequence shown here is derived from an EMBL/GenBank/DDBJ whole genome shotgun (WGS) entry which is preliminary data.</text>
</comment>
<proteinExistence type="predicted"/>
<dbReference type="AlphaFoldDB" id="A0A8J5K0W3"/>
<keyword evidence="5" id="KW-0966">Cell projection</keyword>
<gene>
    <name evidence="7" type="primary">Mks1-L</name>
    <name evidence="7" type="ORF">Hamer_G013021</name>
</gene>
<protein>
    <submittedName>
        <fullName evidence="7">Meckel syndrome type 1 protein-like</fullName>
    </submittedName>
</protein>
<dbReference type="GO" id="GO:0036038">
    <property type="term" value="C:MKS complex"/>
    <property type="evidence" value="ECO:0007669"/>
    <property type="project" value="TreeGrafter"/>
</dbReference>
<evidence type="ECO:0000313" key="7">
    <source>
        <dbReference type="EMBL" id="KAG7167547.1"/>
    </source>
</evidence>
<keyword evidence="3" id="KW-0970">Cilium biogenesis/degradation</keyword>
<evidence type="ECO:0000256" key="1">
    <source>
        <dbReference type="ARBA" id="ARBA00004120"/>
    </source>
</evidence>
<keyword evidence="2" id="KW-0963">Cytoplasm</keyword>
<accession>A0A8J5K0W3</accession>
<name>A0A8J5K0W3_HOMAM</name>
<keyword evidence="4" id="KW-0206">Cytoskeleton</keyword>
<keyword evidence="8" id="KW-1185">Reference proteome</keyword>
<evidence type="ECO:0000313" key="8">
    <source>
        <dbReference type="Proteomes" id="UP000747542"/>
    </source>
</evidence>
<dbReference type="PANTHER" id="PTHR12968">
    <property type="entry name" value="B9 DOMAIN-CONTAINING"/>
    <property type="match status" value="1"/>
</dbReference>
<evidence type="ECO:0000256" key="2">
    <source>
        <dbReference type="ARBA" id="ARBA00022490"/>
    </source>
</evidence>
<reference evidence="7" key="1">
    <citation type="journal article" date="2021" name="Sci. Adv.">
        <title>The American lobster genome reveals insights on longevity, neural, and immune adaptations.</title>
        <authorList>
            <person name="Polinski J.M."/>
            <person name="Zimin A.V."/>
            <person name="Clark K.F."/>
            <person name="Kohn A.B."/>
            <person name="Sadowski N."/>
            <person name="Timp W."/>
            <person name="Ptitsyn A."/>
            <person name="Khanna P."/>
            <person name="Romanova D.Y."/>
            <person name="Williams P."/>
            <person name="Greenwood S.J."/>
            <person name="Moroz L.L."/>
            <person name="Walt D.R."/>
            <person name="Bodnar A.G."/>
        </authorList>
    </citation>
    <scope>NUCLEOTIDE SEQUENCE</scope>
    <source>
        <strain evidence="7">GMGI-L3</strain>
    </source>
</reference>